<organism evidence="1 2">
    <name type="scientific">Streptomyces xanthophaeus</name>
    <dbReference type="NCBI Taxonomy" id="67385"/>
    <lineage>
        <taxon>Bacteria</taxon>
        <taxon>Bacillati</taxon>
        <taxon>Actinomycetota</taxon>
        <taxon>Actinomycetes</taxon>
        <taxon>Kitasatosporales</taxon>
        <taxon>Streptomycetaceae</taxon>
        <taxon>Streptomyces</taxon>
    </lineage>
</organism>
<sequence length="123" mass="12909">MGRRGPGGAGLATVTLGPRQPEAVEAQARAAGIEDPEALALVVRLAGGVPLLAGLACRALHAGIAPQVPGAVAARMAGTILQAYYLGRGRTHHQVARRLHLSRATYFRRLRRGLALLVARLPR</sequence>
<comment type="caution">
    <text evidence="1">The sequence shown here is derived from an EMBL/GenBank/DDBJ whole genome shotgun (WGS) entry which is preliminary data.</text>
</comment>
<gene>
    <name evidence="1" type="ORF">Sxan_26640</name>
</gene>
<proteinExistence type="predicted"/>
<dbReference type="RefSeq" id="WP_031139928.1">
    <property type="nucleotide sequence ID" value="NZ_BNEE01000006.1"/>
</dbReference>
<dbReference type="OrthoDB" id="3918146at2"/>
<keyword evidence="2" id="KW-1185">Reference proteome</keyword>
<dbReference type="AlphaFoldDB" id="A0A919GVN5"/>
<protein>
    <submittedName>
        <fullName evidence="1">Uncharacterized protein</fullName>
    </submittedName>
</protein>
<dbReference type="Proteomes" id="UP000600026">
    <property type="component" value="Unassembled WGS sequence"/>
</dbReference>
<accession>A0A919GVN5</accession>
<evidence type="ECO:0000313" key="2">
    <source>
        <dbReference type="Proteomes" id="UP000600026"/>
    </source>
</evidence>
<evidence type="ECO:0000313" key="1">
    <source>
        <dbReference type="EMBL" id="GHI85300.1"/>
    </source>
</evidence>
<dbReference type="EMBL" id="BNEE01000006">
    <property type="protein sequence ID" value="GHI85300.1"/>
    <property type="molecule type" value="Genomic_DNA"/>
</dbReference>
<reference evidence="1" key="1">
    <citation type="submission" date="2020-09" db="EMBL/GenBank/DDBJ databases">
        <title>Whole genome shotgun sequence of Streptomyces xanthophaeus NBRC 12829.</title>
        <authorList>
            <person name="Komaki H."/>
            <person name="Tamura T."/>
        </authorList>
    </citation>
    <scope>NUCLEOTIDE SEQUENCE</scope>
    <source>
        <strain evidence="1">NBRC 12829</strain>
    </source>
</reference>
<name>A0A919GVN5_9ACTN</name>